<dbReference type="PROSITE" id="PS51257">
    <property type="entry name" value="PROKAR_LIPOPROTEIN"/>
    <property type="match status" value="1"/>
</dbReference>
<dbReference type="PANTHER" id="PTHR33361">
    <property type="entry name" value="GLR0591 PROTEIN"/>
    <property type="match status" value="1"/>
</dbReference>
<evidence type="ECO:0000256" key="1">
    <source>
        <dbReference type="SAM" id="MobiDB-lite"/>
    </source>
</evidence>
<keyword evidence="2" id="KW-0732">Signal</keyword>
<evidence type="ECO:0000313" key="4">
    <source>
        <dbReference type="Proteomes" id="UP001253545"/>
    </source>
</evidence>
<proteinExistence type="predicted"/>
<dbReference type="EMBL" id="JAVRHX010000001">
    <property type="protein sequence ID" value="MDT0594524.1"/>
    <property type="molecule type" value="Genomic_DNA"/>
</dbReference>
<feature type="signal peptide" evidence="2">
    <location>
        <begin position="1"/>
        <end position="30"/>
    </location>
</feature>
<dbReference type="Proteomes" id="UP001253545">
    <property type="component" value="Unassembled WGS sequence"/>
</dbReference>
<dbReference type="PANTHER" id="PTHR33361:SF16">
    <property type="entry name" value="DUF885 DOMAIN-CONTAINING PROTEIN"/>
    <property type="match status" value="1"/>
</dbReference>
<evidence type="ECO:0000256" key="2">
    <source>
        <dbReference type="SAM" id="SignalP"/>
    </source>
</evidence>
<feature type="region of interest" description="Disordered" evidence="1">
    <location>
        <begin position="37"/>
        <end position="56"/>
    </location>
</feature>
<dbReference type="RefSeq" id="WP_311367992.1">
    <property type="nucleotide sequence ID" value="NZ_JAVRHX010000001.1"/>
</dbReference>
<gene>
    <name evidence="3" type="ORF">RM552_06680</name>
</gene>
<dbReference type="Pfam" id="PF05960">
    <property type="entry name" value="DUF885"/>
    <property type="match status" value="1"/>
</dbReference>
<comment type="caution">
    <text evidence="3">The sequence shown here is derived from an EMBL/GenBank/DDBJ whole genome shotgun (WGS) entry which is preliminary data.</text>
</comment>
<name>A0ABU2ZPH2_9ALTE</name>
<accession>A0ABU2ZPH2</accession>
<evidence type="ECO:0000313" key="3">
    <source>
        <dbReference type="EMBL" id="MDT0594524.1"/>
    </source>
</evidence>
<organism evidence="3 4">
    <name type="scientific">Glaciecola petra</name>
    <dbReference type="NCBI Taxonomy" id="3075602"/>
    <lineage>
        <taxon>Bacteria</taxon>
        <taxon>Pseudomonadati</taxon>
        <taxon>Pseudomonadota</taxon>
        <taxon>Gammaproteobacteria</taxon>
        <taxon>Alteromonadales</taxon>
        <taxon>Alteromonadaceae</taxon>
        <taxon>Glaciecola</taxon>
    </lineage>
</organism>
<protein>
    <submittedName>
        <fullName evidence="3">DUF885 domain-containing protein</fullName>
    </submittedName>
</protein>
<sequence length="631" mass="72604">MKISKTIKYLSLQRATPLAIAIATAISISACSPVSNQSQSKQHLGTENGSAITSDANTAESERLAEFFQTSYNQDLARSPMRKSRLGIKTDYDKWNDASIAFEQETKEIRQTRLTQAKAFDTELLSESERLSLQLYIADIERRLANSEFPFHSYIMHQFRAWHTSVPSFLINIHRVKDKNDAEAYISRLEKVSPLFDQVIEQLKKREELGVFPPKWSYGQMIEASQNVLKGQPFDSGETNSTIFEDFFTKIYALDIPESEKQDLLDRASNALLSSVKPGYEKLIAELEKHQMLSPEGDGVWRLPEGKAWYQNRLNWFTTTELNAAEVHQLGLENVERIHTEMRAIMEKVEFYGSLAEFFVFMRNDPQFYYSADDEGRGRYMREAKEYIDIMEAKIPEYFGLTPKARMIVKRVEAFREKSAGKAFYQSPAKDGSRPGTYYANLYNMADMPTYQMEALAYHEGIPGHHMQRAITQELEGIPEFQKYLSFTAYTEGWGLYTEELGKDMGFYQDPYSDFGRLAMELWRACRLVVDTGIHEMQWSREKAIQYLVENTPNSENDSTKAIERYIAMPGQATAYLVGKLKIMELRENAKAELGEKFDIRGFHDEILKDGPVPMSILEEKIYAWVARTKA</sequence>
<keyword evidence="4" id="KW-1185">Reference proteome</keyword>
<feature type="chain" id="PRO_5046746356" evidence="2">
    <location>
        <begin position="31"/>
        <end position="631"/>
    </location>
</feature>
<reference evidence="3 4" key="1">
    <citation type="submission" date="2023-09" db="EMBL/GenBank/DDBJ databases">
        <authorList>
            <person name="Rey-Velasco X."/>
        </authorList>
    </citation>
    <scope>NUCLEOTIDE SEQUENCE [LARGE SCALE GENOMIC DNA]</scope>
    <source>
        <strain evidence="3 4">P117</strain>
    </source>
</reference>
<dbReference type="InterPro" id="IPR010281">
    <property type="entry name" value="DUF885"/>
</dbReference>